<dbReference type="InterPro" id="IPR015422">
    <property type="entry name" value="PyrdxlP-dep_Trfase_small"/>
</dbReference>
<dbReference type="InterPro" id="IPR015424">
    <property type="entry name" value="PyrdxlP-dep_Trfase"/>
</dbReference>
<dbReference type="STRING" id="526221.C9SCN9"/>
<comment type="similarity">
    <text evidence="2">Belongs to the class-II pyridoxal-phosphate-dependent aminotransferase family. BioF subfamily.</text>
</comment>
<accession>C9SCN9</accession>
<dbReference type="eggNOG" id="KOG1357">
    <property type="taxonomic scope" value="Eukaryota"/>
</dbReference>
<feature type="domain" description="Aminotransferase class I/classII large" evidence="5">
    <location>
        <begin position="54"/>
        <end position="459"/>
    </location>
</feature>
<dbReference type="Gene3D" id="3.90.1150.10">
    <property type="entry name" value="Aspartate Aminotransferase, domain 1"/>
    <property type="match status" value="1"/>
</dbReference>
<evidence type="ECO:0000256" key="2">
    <source>
        <dbReference type="ARBA" id="ARBA00010008"/>
    </source>
</evidence>
<dbReference type="GO" id="GO:0016740">
    <property type="term" value="F:transferase activity"/>
    <property type="evidence" value="ECO:0007669"/>
    <property type="project" value="UniProtKB-KW"/>
</dbReference>
<keyword evidence="7" id="KW-1185">Reference proteome</keyword>
<dbReference type="InterPro" id="IPR050087">
    <property type="entry name" value="AON_synthase_class-II"/>
</dbReference>
<evidence type="ECO:0000313" key="7">
    <source>
        <dbReference type="Proteomes" id="UP000008698"/>
    </source>
</evidence>
<dbReference type="InterPro" id="IPR015421">
    <property type="entry name" value="PyrdxlP-dep_Trfase_major"/>
</dbReference>
<dbReference type="HOGENOM" id="CLU_015846_3_0_1"/>
<dbReference type="Gene3D" id="3.40.640.10">
    <property type="entry name" value="Type I PLP-dependent aspartate aminotransferase-like (Major domain)"/>
    <property type="match status" value="1"/>
</dbReference>
<keyword evidence="4" id="KW-0663">Pyridoxal phosphate</keyword>
<evidence type="ECO:0000313" key="6">
    <source>
        <dbReference type="EMBL" id="EEY16854.1"/>
    </source>
</evidence>
<dbReference type="Proteomes" id="UP000008698">
    <property type="component" value="Unassembled WGS sequence"/>
</dbReference>
<evidence type="ECO:0000256" key="3">
    <source>
        <dbReference type="ARBA" id="ARBA00022679"/>
    </source>
</evidence>
<dbReference type="OMA" id="AIRLNTC"/>
<sequence>MYYQEMLNDWLKDHVLQAPYMKDEPAFYRNIEKHLDTLRADFRLSTAKPRWDDTVIDWASSDFLSLNRTGRIRDAYLKEMAKHGEDWDLSAAGSRLQYGNYSYLIEVEKQVAEFFGSETAFIGHSGFLCNVGIIGAVALPGDCYLYDELVHASTHEGMKLSRASHKVSFAHNDVLSLRTNLKMLRDEHPDFKAGTKSILILVESIYSMNGDVCPLKEFVQAAKEIFPLGNAQFVIDEAHCVGVLGPKGRGLVSMLGLEKEIAIRVHMCSKAMASTGGKYSAASLPHPCLPDRMGDCFRADHIWPVGLILCNKTIRAVIMNQMRFAVYSGAPSFPMVASIRAGIELLSTGATITEQQSIQDIVTYFFEKLTNNVEWQRAKAAGLLSCPLSEGWEQRVCHTHIVPIWTKPRHEQYLFFHMMSENMNAYSFAYPVVPKGKSRVRMVFHAHNTKADVDKTVGTIAEWVREMLDIEQDESAEYVPRIASEVYSMKAEVRG</sequence>
<dbReference type="SUPFAM" id="SSF53383">
    <property type="entry name" value="PLP-dependent transferases"/>
    <property type="match status" value="1"/>
</dbReference>
<dbReference type="GeneID" id="9532968"/>
<organism evidence="7">
    <name type="scientific">Verticillium alfalfae (strain VaMs.102 / ATCC MYA-4576 / FGSC 10136)</name>
    <name type="common">Verticillium wilt of alfalfa</name>
    <name type="synonym">Verticillium albo-atrum</name>
    <dbReference type="NCBI Taxonomy" id="526221"/>
    <lineage>
        <taxon>Eukaryota</taxon>
        <taxon>Fungi</taxon>
        <taxon>Dikarya</taxon>
        <taxon>Ascomycota</taxon>
        <taxon>Pezizomycotina</taxon>
        <taxon>Sordariomycetes</taxon>
        <taxon>Hypocreomycetidae</taxon>
        <taxon>Glomerellales</taxon>
        <taxon>Plectosphaerellaceae</taxon>
        <taxon>Verticillium</taxon>
    </lineage>
</organism>
<dbReference type="RefSeq" id="XP_003006824.1">
    <property type="nucleotide sequence ID" value="XM_003006778.1"/>
</dbReference>
<dbReference type="GO" id="GO:0030170">
    <property type="term" value="F:pyridoxal phosphate binding"/>
    <property type="evidence" value="ECO:0007669"/>
    <property type="project" value="InterPro"/>
</dbReference>
<dbReference type="PANTHER" id="PTHR13693">
    <property type="entry name" value="CLASS II AMINOTRANSFERASE/8-AMINO-7-OXONONANOATE SYNTHASE"/>
    <property type="match status" value="1"/>
</dbReference>
<name>C9SCN9_VERA1</name>
<dbReference type="InterPro" id="IPR004839">
    <property type="entry name" value="Aminotransferase_I/II_large"/>
</dbReference>
<dbReference type="GO" id="GO:0009102">
    <property type="term" value="P:biotin biosynthetic process"/>
    <property type="evidence" value="ECO:0007669"/>
    <property type="project" value="TreeGrafter"/>
</dbReference>
<dbReference type="EMBL" id="DS985216">
    <property type="protein sequence ID" value="EEY16854.1"/>
    <property type="molecule type" value="Genomic_DNA"/>
</dbReference>
<proteinExistence type="inferred from homology"/>
<dbReference type="AlphaFoldDB" id="C9SCN9"/>
<dbReference type="PANTHER" id="PTHR13693:SF77">
    <property type="entry name" value="8-AMINO-7-OXONONANOATE SYNTHASE"/>
    <property type="match status" value="1"/>
</dbReference>
<dbReference type="KEGG" id="val:VDBG_02963"/>
<dbReference type="Pfam" id="PF00155">
    <property type="entry name" value="Aminotran_1_2"/>
    <property type="match status" value="1"/>
</dbReference>
<comment type="cofactor">
    <cofactor evidence="1">
        <name>pyridoxal 5'-phosphate</name>
        <dbReference type="ChEBI" id="CHEBI:597326"/>
    </cofactor>
</comment>
<evidence type="ECO:0000256" key="1">
    <source>
        <dbReference type="ARBA" id="ARBA00001933"/>
    </source>
</evidence>
<dbReference type="OrthoDB" id="2382073at2759"/>
<protein>
    <submittedName>
        <fullName evidence="6">8-amino-7-oxononanoate synthase</fullName>
    </submittedName>
</protein>
<evidence type="ECO:0000256" key="4">
    <source>
        <dbReference type="ARBA" id="ARBA00022898"/>
    </source>
</evidence>
<evidence type="ECO:0000259" key="5">
    <source>
        <dbReference type="Pfam" id="PF00155"/>
    </source>
</evidence>
<keyword evidence="3" id="KW-0808">Transferase</keyword>
<gene>
    <name evidence="6" type="ORF">VDBG_02963</name>
</gene>
<reference evidence="7" key="1">
    <citation type="journal article" date="2011" name="PLoS Pathog.">
        <title>Comparative genomics yields insights into niche adaptation of plant vascular wilt pathogens.</title>
        <authorList>
            <person name="Klosterman S.J."/>
            <person name="Subbarao K.V."/>
            <person name="Kang S."/>
            <person name="Veronese P."/>
            <person name="Gold S.E."/>
            <person name="Thomma B.P.H.J."/>
            <person name="Chen Z."/>
            <person name="Henrissat B."/>
            <person name="Lee Y.-H."/>
            <person name="Park J."/>
            <person name="Garcia-Pedrajas M.D."/>
            <person name="Barbara D.J."/>
            <person name="Anchieta A."/>
            <person name="de Jonge R."/>
            <person name="Santhanam P."/>
            <person name="Maruthachalam K."/>
            <person name="Atallah Z."/>
            <person name="Amyotte S.G."/>
            <person name="Paz Z."/>
            <person name="Inderbitzin P."/>
            <person name="Hayes R.J."/>
            <person name="Heiman D.I."/>
            <person name="Young S."/>
            <person name="Zeng Q."/>
            <person name="Engels R."/>
            <person name="Galagan J."/>
            <person name="Cuomo C.A."/>
            <person name="Dobinson K.F."/>
            <person name="Ma L.-J."/>
        </authorList>
    </citation>
    <scope>NUCLEOTIDE SEQUENCE [LARGE SCALE GENOMIC DNA]</scope>
    <source>
        <strain evidence="7">VaMs.102 / ATCC MYA-4576 / FGSC 10136</strain>
    </source>
</reference>